<dbReference type="InterPro" id="IPR006976">
    <property type="entry name" value="VanZ-like"/>
</dbReference>
<protein>
    <submittedName>
        <fullName evidence="3">VanZ family protein</fullName>
    </submittedName>
</protein>
<proteinExistence type="predicted"/>
<evidence type="ECO:0000256" key="1">
    <source>
        <dbReference type="SAM" id="Phobius"/>
    </source>
</evidence>
<keyword evidence="1" id="KW-0472">Membrane</keyword>
<keyword evidence="4" id="KW-1185">Reference proteome</keyword>
<dbReference type="PANTHER" id="PTHR28008">
    <property type="entry name" value="DOMAIN PROTEIN, PUTATIVE (AFU_ORTHOLOGUE AFUA_3G10980)-RELATED"/>
    <property type="match status" value="1"/>
</dbReference>
<feature type="transmembrane region" description="Helical" evidence="1">
    <location>
        <begin position="93"/>
        <end position="114"/>
    </location>
</feature>
<keyword evidence="1" id="KW-0812">Transmembrane</keyword>
<gene>
    <name evidence="3" type="ORF">JR347_18275</name>
</gene>
<dbReference type="Pfam" id="PF04892">
    <property type="entry name" value="VanZ"/>
    <property type="match status" value="1"/>
</dbReference>
<feature type="domain" description="VanZ-like" evidence="2">
    <location>
        <begin position="36"/>
        <end position="112"/>
    </location>
</feature>
<organism evidence="3 4">
    <name type="scientific">Fulvivirga lutea</name>
    <dbReference type="NCBI Taxonomy" id="2810512"/>
    <lineage>
        <taxon>Bacteria</taxon>
        <taxon>Pseudomonadati</taxon>
        <taxon>Bacteroidota</taxon>
        <taxon>Cytophagia</taxon>
        <taxon>Cytophagales</taxon>
        <taxon>Fulvivirgaceae</taxon>
        <taxon>Fulvivirga</taxon>
    </lineage>
</organism>
<dbReference type="EMBL" id="CP070608">
    <property type="protein sequence ID" value="QSE97499.1"/>
    <property type="molecule type" value="Genomic_DNA"/>
</dbReference>
<evidence type="ECO:0000313" key="3">
    <source>
        <dbReference type="EMBL" id="QSE97499.1"/>
    </source>
</evidence>
<sequence>MNKYYIASILWACLILGLTLTPGKSLPDVDLFSYDKLGHAGIFAIQAYLFVSGIYFDKKSVTFSVLVGLLITLVYGAGIEVAQEFIPDRGMEFMDLVANCAGSIIGISVFYISYKKNWQ</sequence>
<name>A0A974WFF7_9BACT</name>
<accession>A0A974WFF7</accession>
<dbReference type="AlphaFoldDB" id="A0A974WFF7"/>
<dbReference type="NCBIfam" id="NF037970">
    <property type="entry name" value="vanZ_1"/>
    <property type="match status" value="1"/>
</dbReference>
<feature type="transmembrane region" description="Helical" evidence="1">
    <location>
        <begin position="63"/>
        <end position="81"/>
    </location>
</feature>
<reference evidence="3" key="1">
    <citation type="submission" date="2021-02" db="EMBL/GenBank/DDBJ databases">
        <title>Fulvivirga sp. S481 isolated from sea water.</title>
        <authorList>
            <person name="Bae S.S."/>
            <person name="Baek K."/>
        </authorList>
    </citation>
    <scope>NUCLEOTIDE SEQUENCE</scope>
    <source>
        <strain evidence="3">S481</strain>
    </source>
</reference>
<dbReference type="KEGG" id="fuv:JR347_18275"/>
<feature type="transmembrane region" description="Helical" evidence="1">
    <location>
        <begin position="37"/>
        <end position="56"/>
    </location>
</feature>
<evidence type="ECO:0000313" key="4">
    <source>
        <dbReference type="Proteomes" id="UP000662783"/>
    </source>
</evidence>
<keyword evidence="1" id="KW-1133">Transmembrane helix</keyword>
<evidence type="ECO:0000259" key="2">
    <source>
        <dbReference type="Pfam" id="PF04892"/>
    </source>
</evidence>
<dbReference type="PANTHER" id="PTHR28008:SF1">
    <property type="entry name" value="DOMAIN PROTEIN, PUTATIVE (AFU_ORTHOLOGUE AFUA_3G10980)-RELATED"/>
    <property type="match status" value="1"/>
</dbReference>
<dbReference type="RefSeq" id="WP_205722010.1">
    <property type="nucleotide sequence ID" value="NZ_CP070608.1"/>
</dbReference>
<dbReference type="Proteomes" id="UP000662783">
    <property type="component" value="Chromosome"/>
</dbReference>